<gene>
    <name evidence="3" type="ORF">GCM10023195_33820</name>
</gene>
<reference evidence="4" key="1">
    <citation type="journal article" date="2019" name="Int. J. Syst. Evol. Microbiol.">
        <title>The Global Catalogue of Microorganisms (GCM) 10K type strain sequencing project: providing services to taxonomists for standard genome sequencing and annotation.</title>
        <authorList>
            <consortium name="The Broad Institute Genomics Platform"/>
            <consortium name="The Broad Institute Genome Sequencing Center for Infectious Disease"/>
            <person name="Wu L."/>
            <person name="Ma J."/>
        </authorList>
    </citation>
    <scope>NUCLEOTIDE SEQUENCE [LARGE SCALE GENOMIC DNA]</scope>
    <source>
        <strain evidence="4">JCM 17938</strain>
    </source>
</reference>
<feature type="transmembrane region" description="Helical" evidence="2">
    <location>
        <begin position="129"/>
        <end position="150"/>
    </location>
</feature>
<dbReference type="PANTHER" id="PTHR41282">
    <property type="entry name" value="CONSERVED TRANSMEMBRANE PROTEIN-RELATED"/>
    <property type="match status" value="1"/>
</dbReference>
<evidence type="ECO:0000313" key="3">
    <source>
        <dbReference type="EMBL" id="GAA4608593.1"/>
    </source>
</evidence>
<sequence length="261" mass="27696">MESRNPVLSRRGAFGQQASGGAPSVYQLEAMYNASAYAPPRSMTIDDVVVRSFLTLGTLVVAGAAAWVLVPDRLANAVALAAVVVGLICWAILTFGRRVNPVLVLGYAAAYGVAVGVVSHAYNSVYNGVVLQAVVGTALAFGATLAVYALRIVRVTPRFVRFVVAAGLALMGLMVLNLLVSFFHVGGIGIRENGPLGIVFSLAAILVGCFFLLLDFSSIEDGVRSGAPRKAAWLAAFGLTVSLVWIYLELLRFLSYFYSRD</sequence>
<dbReference type="Pfam" id="PF12811">
    <property type="entry name" value="BaxI_1"/>
    <property type="match status" value="1"/>
</dbReference>
<feature type="transmembrane region" description="Helical" evidence="2">
    <location>
        <begin position="162"/>
        <end position="184"/>
    </location>
</feature>
<feature type="region of interest" description="Disordered" evidence="1">
    <location>
        <begin position="1"/>
        <end position="20"/>
    </location>
</feature>
<feature type="transmembrane region" description="Helical" evidence="2">
    <location>
        <begin position="102"/>
        <end position="123"/>
    </location>
</feature>
<evidence type="ECO:0000313" key="4">
    <source>
        <dbReference type="Proteomes" id="UP001500212"/>
    </source>
</evidence>
<dbReference type="PANTHER" id="PTHR41282:SF1">
    <property type="entry name" value="CONSERVED TRANSMEMBRANE PROTEIN-RELATED"/>
    <property type="match status" value="1"/>
</dbReference>
<dbReference type="Proteomes" id="UP001500212">
    <property type="component" value="Unassembled WGS sequence"/>
</dbReference>
<protein>
    <submittedName>
        <fullName evidence="3">Bax inhibitor-1/YccA family protein</fullName>
    </submittedName>
</protein>
<feature type="transmembrane region" description="Helical" evidence="2">
    <location>
        <begin position="74"/>
        <end position="95"/>
    </location>
</feature>
<keyword evidence="2" id="KW-0812">Transmembrane</keyword>
<dbReference type="EMBL" id="BAABHJ010000008">
    <property type="protein sequence ID" value="GAA4608593.1"/>
    <property type="molecule type" value="Genomic_DNA"/>
</dbReference>
<dbReference type="RefSeq" id="WP_345354522.1">
    <property type="nucleotide sequence ID" value="NZ_BAABHJ010000008.1"/>
</dbReference>
<keyword evidence="2" id="KW-0472">Membrane</keyword>
<dbReference type="InterPro" id="IPR010539">
    <property type="entry name" value="BaxI_1-like"/>
</dbReference>
<evidence type="ECO:0000256" key="1">
    <source>
        <dbReference type="SAM" id="MobiDB-lite"/>
    </source>
</evidence>
<feature type="transmembrane region" description="Helical" evidence="2">
    <location>
        <begin position="48"/>
        <end position="68"/>
    </location>
</feature>
<proteinExistence type="predicted"/>
<keyword evidence="2" id="KW-1133">Transmembrane helix</keyword>
<accession>A0ABP8TN16</accession>
<evidence type="ECO:0000256" key="2">
    <source>
        <dbReference type="SAM" id="Phobius"/>
    </source>
</evidence>
<keyword evidence="4" id="KW-1185">Reference proteome</keyword>
<organism evidence="3 4">
    <name type="scientific">Actinoallomurus liliacearum</name>
    <dbReference type="NCBI Taxonomy" id="1080073"/>
    <lineage>
        <taxon>Bacteria</taxon>
        <taxon>Bacillati</taxon>
        <taxon>Actinomycetota</taxon>
        <taxon>Actinomycetes</taxon>
        <taxon>Streptosporangiales</taxon>
        <taxon>Thermomonosporaceae</taxon>
        <taxon>Actinoallomurus</taxon>
    </lineage>
</organism>
<dbReference type="PIRSF" id="PIRSF009160">
    <property type="entry name" value="UCP009160"/>
    <property type="match status" value="1"/>
</dbReference>
<feature type="transmembrane region" description="Helical" evidence="2">
    <location>
        <begin position="196"/>
        <end position="219"/>
    </location>
</feature>
<comment type="caution">
    <text evidence="3">The sequence shown here is derived from an EMBL/GenBank/DDBJ whole genome shotgun (WGS) entry which is preliminary data.</text>
</comment>
<name>A0ABP8TN16_9ACTN</name>
<feature type="transmembrane region" description="Helical" evidence="2">
    <location>
        <begin position="231"/>
        <end position="248"/>
    </location>
</feature>